<gene>
    <name evidence="1" type="ORF">EZS28_050084</name>
</gene>
<evidence type="ECO:0000313" key="2">
    <source>
        <dbReference type="Proteomes" id="UP000324800"/>
    </source>
</evidence>
<reference evidence="1 2" key="1">
    <citation type="submission" date="2019-03" db="EMBL/GenBank/DDBJ databases">
        <title>Single cell metagenomics reveals metabolic interactions within the superorganism composed of flagellate Streblomastix strix and complex community of Bacteroidetes bacteria on its surface.</title>
        <authorList>
            <person name="Treitli S.C."/>
            <person name="Kolisko M."/>
            <person name="Husnik F."/>
            <person name="Keeling P."/>
            <person name="Hampl V."/>
        </authorList>
    </citation>
    <scope>NUCLEOTIDE SEQUENCE [LARGE SCALE GENOMIC DNA]</scope>
    <source>
        <strain evidence="1">ST1C</strain>
    </source>
</reference>
<dbReference type="EMBL" id="SNRW01036413">
    <property type="protein sequence ID" value="KAA6354388.1"/>
    <property type="molecule type" value="Genomic_DNA"/>
</dbReference>
<accession>A0A5J4T849</accession>
<proteinExistence type="predicted"/>
<dbReference type="AlphaFoldDB" id="A0A5J4T849"/>
<comment type="caution">
    <text evidence="1">The sequence shown here is derived from an EMBL/GenBank/DDBJ whole genome shotgun (WGS) entry which is preliminary data.</text>
</comment>
<protein>
    <submittedName>
        <fullName evidence="1">Uncharacterized protein</fullName>
    </submittedName>
</protein>
<name>A0A5J4T849_9EUKA</name>
<feature type="non-terminal residue" evidence="1">
    <location>
        <position position="175"/>
    </location>
</feature>
<evidence type="ECO:0000313" key="1">
    <source>
        <dbReference type="EMBL" id="KAA6354388.1"/>
    </source>
</evidence>
<organism evidence="1 2">
    <name type="scientific">Streblomastix strix</name>
    <dbReference type="NCBI Taxonomy" id="222440"/>
    <lineage>
        <taxon>Eukaryota</taxon>
        <taxon>Metamonada</taxon>
        <taxon>Preaxostyla</taxon>
        <taxon>Oxymonadida</taxon>
        <taxon>Streblomastigidae</taxon>
        <taxon>Streblomastix</taxon>
    </lineage>
</organism>
<sequence>MDILTIRQSITLAMKTITCKLMITIPEEMITNKDPTMKTNIDKKSNFEIMKVLNLKGQDHFTQSIPNKNQKIQIFHNPKANNPQSPYLRNYAKLKGKLQYTDKGYNQPTTMILEAKQFCQSPYPISPQGVPKLEPTLTFLTTSHPSRNREKWQMQPQLLKISPQNAPKTTRQVQN</sequence>
<dbReference type="Proteomes" id="UP000324800">
    <property type="component" value="Unassembled WGS sequence"/>
</dbReference>